<reference evidence="1" key="1">
    <citation type="journal article" date="2015" name="Nature">
        <title>Complex archaea that bridge the gap between prokaryotes and eukaryotes.</title>
        <authorList>
            <person name="Spang A."/>
            <person name="Saw J.H."/>
            <person name="Jorgensen S.L."/>
            <person name="Zaremba-Niedzwiedzka K."/>
            <person name="Martijn J."/>
            <person name="Lind A.E."/>
            <person name="van Eijk R."/>
            <person name="Schleper C."/>
            <person name="Guy L."/>
            <person name="Ettema T.J."/>
        </authorList>
    </citation>
    <scope>NUCLEOTIDE SEQUENCE</scope>
</reference>
<proteinExistence type="predicted"/>
<gene>
    <name evidence="1" type="ORF">LCGC14_1628670</name>
</gene>
<name>A0A0F9I3C4_9ZZZZ</name>
<accession>A0A0F9I3C4</accession>
<comment type="caution">
    <text evidence="1">The sequence shown here is derived from an EMBL/GenBank/DDBJ whole genome shotgun (WGS) entry which is preliminary data.</text>
</comment>
<dbReference type="EMBL" id="LAZR01013404">
    <property type="protein sequence ID" value="KKM22111.1"/>
    <property type="molecule type" value="Genomic_DNA"/>
</dbReference>
<evidence type="ECO:0000313" key="1">
    <source>
        <dbReference type="EMBL" id="KKM22111.1"/>
    </source>
</evidence>
<protein>
    <submittedName>
        <fullName evidence="1">Uncharacterized protein</fullName>
    </submittedName>
</protein>
<organism evidence="1">
    <name type="scientific">marine sediment metagenome</name>
    <dbReference type="NCBI Taxonomy" id="412755"/>
    <lineage>
        <taxon>unclassified sequences</taxon>
        <taxon>metagenomes</taxon>
        <taxon>ecological metagenomes</taxon>
    </lineage>
</organism>
<dbReference type="AlphaFoldDB" id="A0A0F9I3C4"/>
<sequence length="130" mass="14989">MEGNGNIITWTDGVTTGTYTLPGIYDQTIPVQEIRPEIISPLERSDSILLNTTEVFEMQVYDVIVVDTKECEVLHRQEVIAEDEKIAMLELDVTPEIKKLQKKGRVKFIFNQIGGFNRYTRKVQIKEEEE</sequence>